<organism evidence="3 4">
    <name type="scientific">Terfezia boudieri ATCC MYA-4762</name>
    <dbReference type="NCBI Taxonomy" id="1051890"/>
    <lineage>
        <taxon>Eukaryota</taxon>
        <taxon>Fungi</taxon>
        <taxon>Dikarya</taxon>
        <taxon>Ascomycota</taxon>
        <taxon>Pezizomycotina</taxon>
        <taxon>Pezizomycetes</taxon>
        <taxon>Pezizales</taxon>
        <taxon>Pezizaceae</taxon>
        <taxon>Terfezia</taxon>
    </lineage>
</organism>
<evidence type="ECO:0000313" key="3">
    <source>
        <dbReference type="EMBL" id="RPB22193.1"/>
    </source>
</evidence>
<evidence type="ECO:0000256" key="1">
    <source>
        <dbReference type="SAM" id="Phobius"/>
    </source>
</evidence>
<accession>A0A3N4LH59</accession>
<sequence length="180" mass="19575">MRLFHNSLLPIFLVWGSVCLSQVYSAPITHDDDATSGSDVQLANLKQSDETSPLEGKVAGTVTSISEKPTEIDIHVLPSASATCGNRNIPSDCDDGGMFKYWFDMYLDFLKLLWSAAQEVGSAAMSVINYFVQQILPFALFVAACAGTIYLMFALVLLVMGGLASVVSDSQRPTERTRLL</sequence>
<feature type="signal peptide" evidence="2">
    <location>
        <begin position="1"/>
        <end position="25"/>
    </location>
</feature>
<dbReference type="EMBL" id="ML121553">
    <property type="protein sequence ID" value="RPB22193.1"/>
    <property type="molecule type" value="Genomic_DNA"/>
</dbReference>
<keyword evidence="2" id="KW-0732">Signal</keyword>
<dbReference type="AlphaFoldDB" id="A0A3N4LH59"/>
<dbReference type="InParanoid" id="A0A3N4LH59"/>
<keyword evidence="1" id="KW-0472">Membrane</keyword>
<name>A0A3N4LH59_9PEZI</name>
<keyword evidence="1" id="KW-0812">Transmembrane</keyword>
<evidence type="ECO:0000256" key="2">
    <source>
        <dbReference type="SAM" id="SignalP"/>
    </source>
</evidence>
<keyword evidence="4" id="KW-1185">Reference proteome</keyword>
<dbReference type="Proteomes" id="UP000267821">
    <property type="component" value="Unassembled WGS sequence"/>
</dbReference>
<keyword evidence="1" id="KW-1133">Transmembrane helix</keyword>
<feature type="transmembrane region" description="Helical" evidence="1">
    <location>
        <begin position="139"/>
        <end position="164"/>
    </location>
</feature>
<feature type="chain" id="PRO_5018000820" evidence="2">
    <location>
        <begin position="26"/>
        <end position="180"/>
    </location>
</feature>
<evidence type="ECO:0000313" key="4">
    <source>
        <dbReference type="Proteomes" id="UP000267821"/>
    </source>
</evidence>
<feature type="transmembrane region" description="Helical" evidence="1">
    <location>
        <begin position="112"/>
        <end position="132"/>
    </location>
</feature>
<dbReference type="OrthoDB" id="10503370at2759"/>
<proteinExistence type="predicted"/>
<protein>
    <submittedName>
        <fullName evidence="3">Uncharacterized protein</fullName>
    </submittedName>
</protein>
<reference evidence="3 4" key="1">
    <citation type="journal article" date="2018" name="Nat. Ecol. Evol.">
        <title>Pezizomycetes genomes reveal the molecular basis of ectomycorrhizal truffle lifestyle.</title>
        <authorList>
            <person name="Murat C."/>
            <person name="Payen T."/>
            <person name="Noel B."/>
            <person name="Kuo A."/>
            <person name="Morin E."/>
            <person name="Chen J."/>
            <person name="Kohler A."/>
            <person name="Krizsan K."/>
            <person name="Balestrini R."/>
            <person name="Da Silva C."/>
            <person name="Montanini B."/>
            <person name="Hainaut M."/>
            <person name="Levati E."/>
            <person name="Barry K.W."/>
            <person name="Belfiori B."/>
            <person name="Cichocki N."/>
            <person name="Clum A."/>
            <person name="Dockter R.B."/>
            <person name="Fauchery L."/>
            <person name="Guy J."/>
            <person name="Iotti M."/>
            <person name="Le Tacon F."/>
            <person name="Lindquist E.A."/>
            <person name="Lipzen A."/>
            <person name="Malagnac F."/>
            <person name="Mello A."/>
            <person name="Molinier V."/>
            <person name="Miyauchi S."/>
            <person name="Poulain J."/>
            <person name="Riccioni C."/>
            <person name="Rubini A."/>
            <person name="Sitrit Y."/>
            <person name="Splivallo R."/>
            <person name="Traeger S."/>
            <person name="Wang M."/>
            <person name="Zifcakova L."/>
            <person name="Wipf D."/>
            <person name="Zambonelli A."/>
            <person name="Paolocci F."/>
            <person name="Nowrousian M."/>
            <person name="Ottonello S."/>
            <person name="Baldrian P."/>
            <person name="Spatafora J.W."/>
            <person name="Henrissat B."/>
            <person name="Nagy L.G."/>
            <person name="Aury J.M."/>
            <person name="Wincker P."/>
            <person name="Grigoriev I.V."/>
            <person name="Bonfante P."/>
            <person name="Martin F.M."/>
        </authorList>
    </citation>
    <scope>NUCLEOTIDE SEQUENCE [LARGE SCALE GENOMIC DNA]</scope>
    <source>
        <strain evidence="3 4">ATCC MYA-4762</strain>
    </source>
</reference>
<gene>
    <name evidence="3" type="ORF">L211DRAFT_839821</name>
</gene>